<proteinExistence type="inferred from homology"/>
<dbReference type="PIRSF" id="PIRSF016578">
    <property type="entry name" value="HsaA"/>
    <property type="match status" value="1"/>
</dbReference>
<dbReference type="PROSITE" id="PS00073">
    <property type="entry name" value="ACYL_COA_DH_2"/>
    <property type="match status" value="1"/>
</dbReference>
<evidence type="ECO:0000256" key="4">
    <source>
        <dbReference type="ARBA" id="ARBA00022630"/>
    </source>
</evidence>
<evidence type="ECO:0000256" key="9">
    <source>
        <dbReference type="ARBA" id="ARBA00042660"/>
    </source>
</evidence>
<dbReference type="InterPro" id="IPR009075">
    <property type="entry name" value="AcylCo_DH/oxidase_C"/>
</dbReference>
<comment type="pathway">
    <text evidence="2">Siderophore biosynthesis; mycobactin biosynthesis.</text>
</comment>
<evidence type="ECO:0000256" key="5">
    <source>
        <dbReference type="ARBA" id="ARBA00022827"/>
    </source>
</evidence>
<dbReference type="Pfam" id="PF00441">
    <property type="entry name" value="Acyl-CoA_dh_1"/>
    <property type="match status" value="1"/>
</dbReference>
<dbReference type="InterPro" id="IPR036250">
    <property type="entry name" value="AcylCo_DH-like_C"/>
</dbReference>
<evidence type="ECO:0000256" key="3">
    <source>
        <dbReference type="ARBA" id="ARBA00009347"/>
    </source>
</evidence>
<comment type="function">
    <text evidence="7">Catalyzes the dehydrogenation at the alpha-beta position of ACP-bound acyl chains. This results in the introduction of a double bond in the lipidic chain, which is further transferred to the epsilon-amino group of lysine residue in the mycobactin core by MbtK.</text>
</comment>
<evidence type="ECO:0000256" key="10">
    <source>
        <dbReference type="RuleBase" id="RU362125"/>
    </source>
</evidence>
<gene>
    <name evidence="14" type="primary">mmgC_2</name>
    <name evidence="14" type="ORF">IHBHHGIJ_02274</name>
    <name evidence="15" type="ORF">KFEGEMFD_02461</name>
</gene>
<sequence length="386" mass="42189">MKNFYLNETEGSELSLFCETVRRVSEELIAPAYEQWEKEGLVPRLLYNQLGEAGLLCVDVPEAYGGYGVSPRFSFAVIEELGYAGFTGFCGGLQVHNDIVPPYLLNFGTEEQKMKWLPKMVSGEAVSAIGMTEPGAGSDLKNIRTRAERVDDGYVMNGSKIFISNGQHADLVIVAAKTDPSAGAKGISLFLVDTSLPGFSRGKNLDKVGQKCADTSELFFEDLRLPADALLGEEGGGFPMMMKELARERLIIGVLALGAARGALDQTIGYVQEREAFGKSLSEFQNTRFKLAEVKTQIAANEAFVQYGIEAYCRGQLSPDVAASIKLSTSEMQCEVMDECLQLFGGYGYMSEYPIARAWVDARVQRIYGGTSEIMKEVIARSLVGK</sequence>
<dbReference type="Gene3D" id="1.10.540.10">
    <property type="entry name" value="Acyl-CoA dehydrogenase/oxidase, N-terminal domain"/>
    <property type="match status" value="1"/>
</dbReference>
<comment type="similarity">
    <text evidence="3 10">Belongs to the acyl-CoA dehydrogenase family.</text>
</comment>
<organism evidence="14 16">
    <name type="scientific">Zhongshania aliphaticivorans</name>
    <dbReference type="NCBI Taxonomy" id="1470434"/>
    <lineage>
        <taxon>Bacteria</taxon>
        <taxon>Pseudomonadati</taxon>
        <taxon>Pseudomonadota</taxon>
        <taxon>Gammaproteobacteria</taxon>
        <taxon>Cellvibrionales</taxon>
        <taxon>Spongiibacteraceae</taxon>
        <taxon>Zhongshania</taxon>
    </lineage>
</organism>
<dbReference type="EMBL" id="CACSIM010000004">
    <property type="protein sequence ID" value="CAA0109496.1"/>
    <property type="molecule type" value="Genomic_DNA"/>
</dbReference>
<dbReference type="RefSeq" id="WP_159268840.1">
    <property type="nucleotide sequence ID" value="NZ_CACSIK010000001.1"/>
</dbReference>
<comment type="cofactor">
    <cofactor evidence="1 10">
        <name>FAD</name>
        <dbReference type="ChEBI" id="CHEBI:57692"/>
    </cofactor>
</comment>
<dbReference type="AlphaFoldDB" id="A0A5S9NPI1"/>
<evidence type="ECO:0000313" key="17">
    <source>
        <dbReference type="Proteomes" id="UP000439591"/>
    </source>
</evidence>
<dbReference type="InterPro" id="IPR050741">
    <property type="entry name" value="Acyl-CoA_dehydrogenase"/>
</dbReference>
<dbReference type="Proteomes" id="UP000439591">
    <property type="component" value="Unassembled WGS sequence"/>
</dbReference>
<dbReference type="GO" id="GO:0003995">
    <property type="term" value="F:acyl-CoA dehydrogenase activity"/>
    <property type="evidence" value="ECO:0007669"/>
    <property type="project" value="InterPro"/>
</dbReference>
<evidence type="ECO:0000259" key="11">
    <source>
        <dbReference type="Pfam" id="PF00441"/>
    </source>
</evidence>
<dbReference type="FunFam" id="1.20.140.10:FF:000001">
    <property type="entry name" value="Acyl-CoA dehydrogenase"/>
    <property type="match status" value="1"/>
</dbReference>
<dbReference type="Gene3D" id="1.20.140.10">
    <property type="entry name" value="Butyryl-CoA Dehydrogenase, subunit A, domain 3"/>
    <property type="match status" value="1"/>
</dbReference>
<dbReference type="Gene3D" id="2.40.110.10">
    <property type="entry name" value="Butyryl-CoA Dehydrogenase, subunit A, domain 2"/>
    <property type="match status" value="1"/>
</dbReference>
<evidence type="ECO:0000256" key="8">
    <source>
        <dbReference type="ARBA" id="ARBA00040394"/>
    </source>
</evidence>
<dbReference type="InterPro" id="IPR037069">
    <property type="entry name" value="AcylCoA_DH/ox_N_sf"/>
</dbReference>
<dbReference type="InterPro" id="IPR006091">
    <property type="entry name" value="Acyl-CoA_Oxase/DH_mid-dom"/>
</dbReference>
<protein>
    <recommendedName>
        <fullName evidence="8">Acyl-[acyl-carrier-protein] dehydrogenase MbtN</fullName>
    </recommendedName>
    <alternativeName>
        <fullName evidence="9">Mycobactin synthase protein N</fullName>
    </alternativeName>
</protein>
<evidence type="ECO:0000256" key="6">
    <source>
        <dbReference type="ARBA" id="ARBA00023002"/>
    </source>
</evidence>
<dbReference type="Pfam" id="PF02770">
    <property type="entry name" value="Acyl-CoA_dh_M"/>
    <property type="match status" value="1"/>
</dbReference>
<feature type="domain" description="Acyl-CoA dehydrogenase/oxidase C-terminal" evidence="11">
    <location>
        <begin position="235"/>
        <end position="383"/>
    </location>
</feature>
<dbReference type="Pfam" id="PF02771">
    <property type="entry name" value="Acyl-CoA_dh_N"/>
    <property type="match status" value="1"/>
</dbReference>
<accession>A0A5S9NPI1</accession>
<dbReference type="PANTHER" id="PTHR48083">
    <property type="entry name" value="MEDIUM-CHAIN SPECIFIC ACYL-COA DEHYDROGENASE, MITOCHONDRIAL-RELATED"/>
    <property type="match status" value="1"/>
</dbReference>
<dbReference type="Proteomes" id="UP000435877">
    <property type="component" value="Unassembled WGS sequence"/>
</dbReference>
<feature type="domain" description="Acyl-CoA dehydrogenase/oxidase N-terminal" evidence="13">
    <location>
        <begin position="13"/>
        <end position="124"/>
    </location>
</feature>
<evidence type="ECO:0000313" key="15">
    <source>
        <dbReference type="EMBL" id="CAA0109496.1"/>
    </source>
</evidence>
<dbReference type="OrthoDB" id="6138585at2"/>
<evidence type="ECO:0000256" key="7">
    <source>
        <dbReference type="ARBA" id="ARBA00037085"/>
    </source>
</evidence>
<dbReference type="InterPro" id="IPR009100">
    <property type="entry name" value="AcylCoA_DH/oxidase_NM_dom_sf"/>
</dbReference>
<dbReference type="SUPFAM" id="SSF47203">
    <property type="entry name" value="Acyl-CoA dehydrogenase C-terminal domain-like"/>
    <property type="match status" value="1"/>
</dbReference>
<evidence type="ECO:0000256" key="1">
    <source>
        <dbReference type="ARBA" id="ARBA00001974"/>
    </source>
</evidence>
<keyword evidence="16" id="KW-1185">Reference proteome</keyword>
<evidence type="ECO:0000313" key="14">
    <source>
        <dbReference type="EMBL" id="CAA0092285.1"/>
    </source>
</evidence>
<dbReference type="GO" id="GO:0033539">
    <property type="term" value="P:fatty acid beta-oxidation using acyl-CoA dehydrogenase"/>
    <property type="evidence" value="ECO:0007669"/>
    <property type="project" value="TreeGrafter"/>
</dbReference>
<dbReference type="EMBL" id="CACSIK010000001">
    <property type="protein sequence ID" value="CAA0092285.1"/>
    <property type="molecule type" value="Genomic_DNA"/>
</dbReference>
<dbReference type="SUPFAM" id="SSF56645">
    <property type="entry name" value="Acyl-CoA dehydrogenase NM domain-like"/>
    <property type="match status" value="1"/>
</dbReference>
<evidence type="ECO:0000259" key="12">
    <source>
        <dbReference type="Pfam" id="PF02770"/>
    </source>
</evidence>
<dbReference type="FunFam" id="2.40.110.10:FF:000002">
    <property type="entry name" value="Acyl-CoA dehydrogenase fadE12"/>
    <property type="match status" value="1"/>
</dbReference>
<reference evidence="16 17" key="1">
    <citation type="submission" date="2019-11" db="EMBL/GenBank/DDBJ databases">
        <authorList>
            <person name="Holert J."/>
        </authorList>
    </citation>
    <scope>NUCLEOTIDE SEQUENCE [LARGE SCALE GENOMIC DNA]</scope>
    <source>
        <strain evidence="15">BC3_2A</strain>
        <strain evidence="14">SB11_1A</strain>
    </source>
</reference>
<dbReference type="InterPro" id="IPR046373">
    <property type="entry name" value="Acyl-CoA_Oxase/DH_mid-dom_sf"/>
</dbReference>
<evidence type="ECO:0000259" key="13">
    <source>
        <dbReference type="Pfam" id="PF02771"/>
    </source>
</evidence>
<feature type="domain" description="Acyl-CoA oxidase/dehydrogenase middle" evidence="12">
    <location>
        <begin position="128"/>
        <end position="222"/>
    </location>
</feature>
<evidence type="ECO:0000313" key="16">
    <source>
        <dbReference type="Proteomes" id="UP000435877"/>
    </source>
</evidence>
<dbReference type="GO" id="GO:0005737">
    <property type="term" value="C:cytoplasm"/>
    <property type="evidence" value="ECO:0007669"/>
    <property type="project" value="TreeGrafter"/>
</dbReference>
<dbReference type="GO" id="GO:0050660">
    <property type="term" value="F:flavin adenine dinucleotide binding"/>
    <property type="evidence" value="ECO:0007669"/>
    <property type="project" value="InterPro"/>
</dbReference>
<keyword evidence="6 10" id="KW-0560">Oxidoreductase</keyword>
<dbReference type="PANTHER" id="PTHR48083:SF20">
    <property type="entry name" value="LONG-CHAIN SPECIFIC ACYL-COA DEHYDROGENASE, MITOCHONDRIAL"/>
    <property type="match status" value="1"/>
</dbReference>
<dbReference type="InterPro" id="IPR013786">
    <property type="entry name" value="AcylCoA_DH/ox_N"/>
</dbReference>
<name>A0A5S9NPI1_9GAMM</name>
<dbReference type="InterPro" id="IPR006089">
    <property type="entry name" value="Acyl-CoA_DH_CS"/>
</dbReference>
<keyword evidence="5 10" id="KW-0274">FAD</keyword>
<evidence type="ECO:0000256" key="2">
    <source>
        <dbReference type="ARBA" id="ARBA00005102"/>
    </source>
</evidence>
<keyword evidence="4 10" id="KW-0285">Flavoprotein</keyword>